<dbReference type="EC" id="2.7.7.38" evidence="4"/>
<dbReference type="CDD" id="cd02517">
    <property type="entry name" value="CMP-KDO-Synthetase"/>
    <property type="match status" value="1"/>
</dbReference>
<dbReference type="SUPFAM" id="SSF53448">
    <property type="entry name" value="Nucleotide-diphospho-sugar transferases"/>
    <property type="match status" value="1"/>
</dbReference>
<comment type="caution">
    <text evidence="5">The sequence shown here is derived from an EMBL/GenBank/DDBJ whole genome shotgun (WGS) entry which is preliminary data.</text>
</comment>
<evidence type="ECO:0000256" key="1">
    <source>
        <dbReference type="ARBA" id="ARBA00022679"/>
    </source>
</evidence>
<dbReference type="HAMAP" id="MF_00057">
    <property type="entry name" value="KdsB"/>
    <property type="match status" value="1"/>
</dbReference>
<keyword evidence="6" id="KW-1185">Reference proteome</keyword>
<keyword evidence="4" id="KW-0963">Cytoplasm</keyword>
<evidence type="ECO:0000256" key="2">
    <source>
        <dbReference type="ARBA" id="ARBA00022695"/>
    </source>
</evidence>
<evidence type="ECO:0000313" key="6">
    <source>
        <dbReference type="Proteomes" id="UP001589758"/>
    </source>
</evidence>
<dbReference type="EMBL" id="JBHLXE010000048">
    <property type="protein sequence ID" value="MFC0179440.1"/>
    <property type="molecule type" value="Genomic_DNA"/>
</dbReference>
<comment type="pathway">
    <text evidence="4">Nucleotide-sugar biosynthesis; CMP-3-deoxy-D-manno-octulosonate biosynthesis; CMP-3-deoxy-D-manno-octulosonate from 3-deoxy-D-manno-octulosonate and CTP: step 1/1.</text>
</comment>
<dbReference type="PANTHER" id="PTHR42866">
    <property type="entry name" value="3-DEOXY-MANNO-OCTULOSONATE CYTIDYLYLTRANSFERASE"/>
    <property type="match status" value="1"/>
</dbReference>
<dbReference type="GO" id="GO:0008690">
    <property type="term" value="F:3-deoxy-manno-octulosonate cytidylyltransferase activity"/>
    <property type="evidence" value="ECO:0007669"/>
    <property type="project" value="UniProtKB-EC"/>
</dbReference>
<dbReference type="Gene3D" id="3.90.550.10">
    <property type="entry name" value="Spore Coat Polysaccharide Biosynthesis Protein SpsA, Chain A"/>
    <property type="match status" value="1"/>
</dbReference>
<keyword evidence="2 4" id="KW-0548">Nucleotidyltransferase</keyword>
<gene>
    <name evidence="4 5" type="primary">kdsB</name>
    <name evidence="5" type="ORF">ACFFIT_04930</name>
</gene>
<name>A0ABV6CBE2_9GAMM</name>
<dbReference type="Proteomes" id="UP001589758">
    <property type="component" value="Unassembled WGS sequence"/>
</dbReference>
<dbReference type="NCBIfam" id="NF003950">
    <property type="entry name" value="PRK05450.1-3"/>
    <property type="match status" value="1"/>
</dbReference>
<organism evidence="5 6">
    <name type="scientific">Thorsellia kenyensis</name>
    <dbReference type="NCBI Taxonomy" id="1549888"/>
    <lineage>
        <taxon>Bacteria</taxon>
        <taxon>Pseudomonadati</taxon>
        <taxon>Pseudomonadota</taxon>
        <taxon>Gammaproteobacteria</taxon>
        <taxon>Enterobacterales</taxon>
        <taxon>Thorselliaceae</taxon>
        <taxon>Thorsellia</taxon>
    </lineage>
</organism>
<protein>
    <recommendedName>
        <fullName evidence="4">3-deoxy-manno-octulosonate cytidylyltransferase</fullName>
        <ecNumber evidence="4">2.7.7.38</ecNumber>
    </recommendedName>
    <alternativeName>
        <fullName evidence="4">CMP-2-keto-3-deoxyoctulosonic acid synthase</fullName>
        <shortName evidence="4">CKS</shortName>
        <shortName evidence="4">CMP-KDO synthase</shortName>
    </alternativeName>
</protein>
<dbReference type="NCBIfam" id="NF003952">
    <property type="entry name" value="PRK05450.1-5"/>
    <property type="match status" value="1"/>
</dbReference>
<dbReference type="NCBIfam" id="NF009905">
    <property type="entry name" value="PRK13368.1"/>
    <property type="match status" value="1"/>
</dbReference>
<evidence type="ECO:0000256" key="3">
    <source>
        <dbReference type="ARBA" id="ARBA00022985"/>
    </source>
</evidence>
<comment type="function">
    <text evidence="4">Activates KDO (a required 8-carbon sugar) for incorporation into bacterial lipopolysaccharide in Gram-negative bacteria.</text>
</comment>
<keyword evidence="3 4" id="KW-0448">Lipopolysaccharide biosynthesis</keyword>
<comment type="subcellular location">
    <subcellularLocation>
        <location evidence="4">Cytoplasm</location>
    </subcellularLocation>
</comment>
<proteinExistence type="inferred from homology"/>
<dbReference type="InterPro" id="IPR004528">
    <property type="entry name" value="KdsB"/>
</dbReference>
<dbReference type="NCBIfam" id="TIGR00466">
    <property type="entry name" value="kdsB"/>
    <property type="match status" value="1"/>
</dbReference>
<sequence>MTNFIAIIPARYGSTRLPGKPLLDILGKPMIAHVIEKAQSAGAKKVIVATDNRNVFDTVEKFGATACMTREDHESGTERLAEVITQMGIDDNEIVINVQGDEPLAPPSIIRQLADNLANTDYEMATLATPITSWEEVFNPNVVKVVRGIHQQALYFSRATIPWDREHFAKLAGGALGHHSNSDSNLTNLLNDMSLLRHLGIYAYRAGFINKYINLTPSPLEKIELLEQLRVLWHGIALHVDLAKEVPQAGVDTQDDIERVRKYLNDKVRE</sequence>
<dbReference type="PANTHER" id="PTHR42866:SF2">
    <property type="entry name" value="3-DEOXY-MANNO-OCTULOSONATE CYTIDYLYLTRANSFERASE, MITOCHONDRIAL"/>
    <property type="match status" value="1"/>
</dbReference>
<dbReference type="InterPro" id="IPR029044">
    <property type="entry name" value="Nucleotide-diphossugar_trans"/>
</dbReference>
<comment type="similarity">
    <text evidence="4">Belongs to the KdsB family.</text>
</comment>
<dbReference type="RefSeq" id="WP_385876542.1">
    <property type="nucleotide sequence ID" value="NZ_JBHLXE010000048.1"/>
</dbReference>
<keyword evidence="1 4" id="KW-0808">Transferase</keyword>
<comment type="catalytic activity">
    <reaction evidence="4">
        <text>3-deoxy-alpha-D-manno-oct-2-ulosonate + CTP = CMP-3-deoxy-beta-D-manno-octulosonate + diphosphate</text>
        <dbReference type="Rhea" id="RHEA:23448"/>
        <dbReference type="ChEBI" id="CHEBI:33019"/>
        <dbReference type="ChEBI" id="CHEBI:37563"/>
        <dbReference type="ChEBI" id="CHEBI:85986"/>
        <dbReference type="ChEBI" id="CHEBI:85987"/>
        <dbReference type="EC" id="2.7.7.38"/>
    </reaction>
</comment>
<accession>A0ABV6CBE2</accession>
<evidence type="ECO:0000313" key="5">
    <source>
        <dbReference type="EMBL" id="MFC0179440.1"/>
    </source>
</evidence>
<reference evidence="5 6" key="1">
    <citation type="submission" date="2024-09" db="EMBL/GenBank/DDBJ databases">
        <authorList>
            <person name="Sun Q."/>
            <person name="Mori K."/>
        </authorList>
    </citation>
    <scope>NUCLEOTIDE SEQUENCE [LARGE SCALE GENOMIC DNA]</scope>
    <source>
        <strain evidence="5 6">CCM 8545</strain>
    </source>
</reference>
<dbReference type="Pfam" id="PF02348">
    <property type="entry name" value="CTP_transf_3"/>
    <property type="match status" value="1"/>
</dbReference>
<dbReference type="InterPro" id="IPR003329">
    <property type="entry name" value="Cytidylyl_trans"/>
</dbReference>
<evidence type="ECO:0000256" key="4">
    <source>
        <dbReference type="HAMAP-Rule" id="MF_00057"/>
    </source>
</evidence>